<dbReference type="InterPro" id="IPR041078">
    <property type="entry name" value="Plavaka"/>
</dbReference>
<comment type="caution">
    <text evidence="1">The sequence shown here is derived from an EMBL/GenBank/DDBJ whole genome shotgun (WGS) entry which is preliminary data.</text>
</comment>
<reference evidence="1 2" key="1">
    <citation type="submission" date="2016-07" db="EMBL/GenBank/DDBJ databases">
        <title>Pervasive Adenine N6-methylation of Active Genes in Fungi.</title>
        <authorList>
            <consortium name="DOE Joint Genome Institute"/>
            <person name="Mondo S.J."/>
            <person name="Dannebaum R.O."/>
            <person name="Kuo R.C."/>
            <person name="Labutti K."/>
            <person name="Haridas S."/>
            <person name="Kuo A."/>
            <person name="Salamov A."/>
            <person name="Ahrendt S.R."/>
            <person name="Lipzen A."/>
            <person name="Sullivan W."/>
            <person name="Andreopoulos W.B."/>
            <person name="Clum A."/>
            <person name="Lindquist E."/>
            <person name="Daum C."/>
            <person name="Ramamoorthy G.K."/>
            <person name="Gryganskyi A."/>
            <person name="Culley D."/>
            <person name="Magnuson J.K."/>
            <person name="James T.Y."/>
            <person name="O'Malley M.A."/>
            <person name="Stajich J.E."/>
            <person name="Spatafora J.W."/>
            <person name="Visel A."/>
            <person name="Grigoriev I.V."/>
        </authorList>
    </citation>
    <scope>NUCLEOTIDE SEQUENCE [LARGE SCALE GENOMIC DNA]</scope>
    <source>
        <strain evidence="1 2">PL171</strain>
    </source>
</reference>
<protein>
    <submittedName>
        <fullName evidence="1">Uncharacterized protein</fullName>
    </submittedName>
</protein>
<evidence type="ECO:0000313" key="1">
    <source>
        <dbReference type="EMBL" id="ORZ34663.1"/>
    </source>
</evidence>
<dbReference type="OrthoDB" id="2576233at2759"/>
<dbReference type="AlphaFoldDB" id="A0A1Y2HLT4"/>
<dbReference type="Proteomes" id="UP000193411">
    <property type="component" value="Unassembled WGS sequence"/>
</dbReference>
<dbReference type="EMBL" id="MCFL01000027">
    <property type="protein sequence ID" value="ORZ34663.1"/>
    <property type="molecule type" value="Genomic_DNA"/>
</dbReference>
<name>A0A1Y2HLT4_9FUNG</name>
<dbReference type="Pfam" id="PF18759">
    <property type="entry name" value="Plavaka"/>
    <property type="match status" value="1"/>
</dbReference>
<gene>
    <name evidence="1" type="ORF">BCR44DRAFT_1436174</name>
</gene>
<sequence>MHSSEARASPSTGAAVLVGYLVQPAEEHIDVSIMSDASHINKEVFHKALRHLFFGKSDFIDACTSGTPMRFPNGNYYMAHPHLLLYIADLPELALVGLTKQNRACPICPTKAESFVMRCQHVQAREMTDVKDLYGVAHSGMVTKAAVEKQEMDDGIHLSMWSAFWDLPNFNIYNAFTTDDLHQLLIGVFGRHLCGVLATLCSNRTAVRKKLFGRLHAVPMCTASALRALSISDFTMLTGAEWHSLACVFPLILVDFFDGENAATINMIVVGIFTSFATLMHLSRARHITSTMLAQLDDELDHFFFLVPEYFNAFDTAVPQAVTFHMINHFSPSTIRFGTTHGTTTALHVELLHKTAVKAPSKRTNGRGSLETASFDRVIAYDAFCAQFTHLALYHPHLVNHRNWGPAARAILHHVEDVRSGSMANDPRCPSLPPASAKYQASNNCSLPDCSDDEDSSPTQNSATSVGEILGENRHAWSLFTKLRARRGPAWDALADLEARFADLKGLRRLFGEYVMTAIEQRPFGDFSARDVEETLRYRIHNVRLILLGSLLCCSHCHHILCSHFFFHQTRRLLLPKSS</sequence>
<evidence type="ECO:0000313" key="2">
    <source>
        <dbReference type="Proteomes" id="UP000193411"/>
    </source>
</evidence>
<keyword evidence="2" id="KW-1185">Reference proteome</keyword>
<organism evidence="1 2">
    <name type="scientific">Catenaria anguillulae PL171</name>
    <dbReference type="NCBI Taxonomy" id="765915"/>
    <lineage>
        <taxon>Eukaryota</taxon>
        <taxon>Fungi</taxon>
        <taxon>Fungi incertae sedis</taxon>
        <taxon>Blastocladiomycota</taxon>
        <taxon>Blastocladiomycetes</taxon>
        <taxon>Blastocladiales</taxon>
        <taxon>Catenariaceae</taxon>
        <taxon>Catenaria</taxon>
    </lineage>
</organism>
<accession>A0A1Y2HLT4</accession>
<proteinExistence type="predicted"/>